<name>B3PST1_RHIE6</name>
<proteinExistence type="predicted"/>
<gene>
    <name evidence="1" type="ordered locus">RHECIAT_CH0001114</name>
</gene>
<organism evidence="1 2">
    <name type="scientific">Rhizobium etli (strain CIAT 652)</name>
    <dbReference type="NCBI Taxonomy" id="491916"/>
    <lineage>
        <taxon>Bacteria</taxon>
        <taxon>Pseudomonadati</taxon>
        <taxon>Pseudomonadota</taxon>
        <taxon>Alphaproteobacteria</taxon>
        <taxon>Hyphomicrobiales</taxon>
        <taxon>Rhizobiaceae</taxon>
        <taxon>Rhizobium/Agrobacterium group</taxon>
        <taxon>Rhizobium</taxon>
    </lineage>
</organism>
<reference evidence="1 2" key="1">
    <citation type="submission" date="2008-04" db="EMBL/GenBank/DDBJ databases">
        <title>Genome diversity and DNA divergence of Rhizobium etli.</title>
        <authorList>
            <person name="Gonzalez V."/>
            <person name="Acosta J.L."/>
            <person name="Santamaria R.I."/>
            <person name="Bustos P."/>
            <person name="Hernandez-Gonzalez I.L."/>
            <person name="Fernandez J.L."/>
            <person name="Diaz R."/>
            <person name="Flores M."/>
            <person name="Mora J."/>
            <person name="Palacios R."/>
            <person name="Davila G."/>
        </authorList>
    </citation>
    <scope>NUCLEOTIDE SEQUENCE [LARGE SCALE GENOMIC DNA]</scope>
    <source>
        <strain evidence="1 2">CIAT 652</strain>
    </source>
</reference>
<dbReference type="KEGG" id="rec:RHECIAT_CH0001114"/>
<dbReference type="EMBL" id="CP001074">
    <property type="protein sequence ID" value="ACE90097.1"/>
    <property type="molecule type" value="Genomic_DNA"/>
</dbReference>
<dbReference type="AlphaFoldDB" id="B3PST1"/>
<sequence length="99" mass="11300">MSREAGRGRDLRDPWLSHRRFFTNLIDSSQGATRSGRNYSLTKNHAQEGSAVPMFRRYISGRIWSSMRDEFDCGFDGQFDLDELPGSKSTRVLHQSSIG</sequence>
<accession>B3PST1</accession>
<evidence type="ECO:0000313" key="1">
    <source>
        <dbReference type="EMBL" id="ACE90097.1"/>
    </source>
</evidence>
<dbReference type="HOGENOM" id="CLU_2318152_0_0_5"/>
<evidence type="ECO:0000313" key="2">
    <source>
        <dbReference type="Proteomes" id="UP000008817"/>
    </source>
</evidence>
<protein>
    <submittedName>
        <fullName evidence="1">Uncharacterized protein</fullName>
    </submittedName>
</protein>
<dbReference type="Proteomes" id="UP000008817">
    <property type="component" value="Chromosome"/>
</dbReference>